<dbReference type="AlphaFoldDB" id="A0A1G4JA83"/>
<dbReference type="InterPro" id="IPR029063">
    <property type="entry name" value="SAM-dependent_MTases_sf"/>
</dbReference>
<comment type="subcellular location">
    <subcellularLocation>
        <location evidence="1">Mitochondrion</location>
    </subcellularLocation>
</comment>
<dbReference type="EMBL" id="LT598463">
    <property type="protein sequence ID" value="SCU86667.1"/>
    <property type="molecule type" value="Genomic_DNA"/>
</dbReference>
<feature type="compositionally biased region" description="Polar residues" evidence="9">
    <location>
        <begin position="394"/>
        <end position="404"/>
    </location>
</feature>
<evidence type="ECO:0000313" key="10">
    <source>
        <dbReference type="EMBL" id="SCU86667.1"/>
    </source>
</evidence>
<evidence type="ECO:0000256" key="6">
    <source>
        <dbReference type="ARBA" id="ARBA00023128"/>
    </source>
</evidence>
<dbReference type="PANTHER" id="PTHR13184">
    <property type="entry name" value="37S RIBOSOMAL PROTEIN S22"/>
    <property type="match status" value="1"/>
</dbReference>
<dbReference type="GO" id="GO:0005763">
    <property type="term" value="C:mitochondrial small ribosomal subunit"/>
    <property type="evidence" value="ECO:0007669"/>
    <property type="project" value="TreeGrafter"/>
</dbReference>
<keyword evidence="3" id="KW-0809">Transit peptide</keyword>
<dbReference type="SUPFAM" id="SSF53335">
    <property type="entry name" value="S-adenosyl-L-methionine-dependent methyltransferases"/>
    <property type="match status" value="1"/>
</dbReference>
<dbReference type="InterPro" id="IPR015324">
    <property type="entry name" value="Ribosomal_Rsm22-like"/>
</dbReference>
<evidence type="ECO:0000256" key="3">
    <source>
        <dbReference type="ARBA" id="ARBA00022946"/>
    </source>
</evidence>
<dbReference type="InterPro" id="IPR052571">
    <property type="entry name" value="Mt_RNA_Methyltransferase"/>
</dbReference>
<organism evidence="10 11">
    <name type="scientific">Lachancea mirantina</name>
    <dbReference type="NCBI Taxonomy" id="1230905"/>
    <lineage>
        <taxon>Eukaryota</taxon>
        <taxon>Fungi</taxon>
        <taxon>Dikarya</taxon>
        <taxon>Ascomycota</taxon>
        <taxon>Saccharomycotina</taxon>
        <taxon>Saccharomycetes</taxon>
        <taxon>Saccharomycetales</taxon>
        <taxon>Saccharomycetaceae</taxon>
        <taxon>Lachancea</taxon>
    </lineage>
</organism>
<dbReference type="GO" id="GO:0003735">
    <property type="term" value="F:structural constituent of ribosome"/>
    <property type="evidence" value="ECO:0007669"/>
    <property type="project" value="TreeGrafter"/>
</dbReference>
<dbReference type="GO" id="GO:0006412">
    <property type="term" value="P:translation"/>
    <property type="evidence" value="ECO:0007669"/>
    <property type="project" value="InterPro"/>
</dbReference>
<gene>
    <name evidence="10" type="ORF">LAMI_0D03114G</name>
</gene>
<name>A0A1G4JA83_9SACH</name>
<dbReference type="GO" id="GO:0051536">
    <property type="term" value="F:iron-sulfur cluster binding"/>
    <property type="evidence" value="ECO:0007669"/>
    <property type="project" value="UniProtKB-KW"/>
</dbReference>
<dbReference type="GO" id="GO:0008168">
    <property type="term" value="F:methyltransferase activity"/>
    <property type="evidence" value="ECO:0007669"/>
    <property type="project" value="InterPro"/>
</dbReference>
<dbReference type="OrthoDB" id="421327at2759"/>
<feature type="coiled-coil region" evidence="8">
    <location>
        <begin position="627"/>
        <end position="658"/>
    </location>
</feature>
<evidence type="ECO:0000256" key="2">
    <source>
        <dbReference type="ARBA" id="ARBA00022723"/>
    </source>
</evidence>
<evidence type="ECO:0000256" key="5">
    <source>
        <dbReference type="ARBA" id="ARBA00023014"/>
    </source>
</evidence>
<evidence type="ECO:0000256" key="7">
    <source>
        <dbReference type="ARBA" id="ARBA00045681"/>
    </source>
</evidence>
<keyword evidence="8" id="KW-0175">Coiled coil</keyword>
<evidence type="ECO:0000256" key="9">
    <source>
        <dbReference type="SAM" id="MobiDB-lite"/>
    </source>
</evidence>
<evidence type="ECO:0000256" key="1">
    <source>
        <dbReference type="ARBA" id="ARBA00004173"/>
    </source>
</evidence>
<feature type="region of interest" description="Disordered" evidence="9">
    <location>
        <begin position="371"/>
        <end position="406"/>
    </location>
</feature>
<dbReference type="PIRSF" id="PIRSF007797">
    <property type="entry name" value="RSM22"/>
    <property type="match status" value="1"/>
</dbReference>
<evidence type="ECO:0000313" key="11">
    <source>
        <dbReference type="Proteomes" id="UP000191024"/>
    </source>
</evidence>
<feature type="region of interest" description="Disordered" evidence="9">
    <location>
        <begin position="74"/>
        <end position="96"/>
    </location>
</feature>
<dbReference type="Proteomes" id="UP000191024">
    <property type="component" value="Chromosome D"/>
</dbReference>
<sequence length="699" mass="78417">MLRSSRVQILSGFQRCLSHRKTAFGAFSAVDFDVCDAQEDSELDSATGFKNQGFLVNRTDAGGVTVLDWKDLSNGERSSSSYRDSKGNPLQGENAKEARLQRETLIGKAPDAQIKLNPDVSKAINDHILSLHVPNNLRRMAAQYFIGLEQSKLHRATASPSEVDAHISTVFLQNYGAIYQSLQELKKRKGQLFNPKRVLDVGFGPATGMVALNDLMDESFRPEVKDAVILGHIDMQKRAKIILSRQVSELPSVAENRDDGVMEDSTPEDDIELENELVGEVMTKKIKIATRLSGRVPGLKQYDLIILTHQLLKSGHKFPLEIDENLDHYLSLLSPGGHLVLVERGNPLGFETIARARQIMLRPENYLQEGGKIPRPWGKNQTSASVLDDKSHTDASSVTNSAPTPEQCELEPEFMASLREVYKESPPFHLSVIAPCPHHRKCPLQVGKPQYYEFKEGRNLKFCNFQKSIQRPKFSLELKKGRILATPWQSKEEGIGAKGLARSGSGRPNGRDFEILNYSYLIMERSKTDVATIQEIERQRRDNDWDFKVGSLGDRTPSTWPRILNSPLKRKGHVTLDLCAPSGHLEKWTVPRSFSKEVYHDARKASKGDLWGLDAKSKIEGMGNLDVKKFEQIEKDKIKELKKAEKREDRELREAVNAVDYGFDQESPLNSVDLMAALYGAEFDKGKRKKAASIGNGQD</sequence>
<dbReference type="PANTHER" id="PTHR13184:SF5">
    <property type="entry name" value="METHYLTRANSFERASE-LIKE PROTEIN 17, MITOCHONDRIAL"/>
    <property type="match status" value="1"/>
</dbReference>
<reference evidence="10 11" key="1">
    <citation type="submission" date="2016-03" db="EMBL/GenBank/DDBJ databases">
        <authorList>
            <person name="Devillers H."/>
        </authorList>
    </citation>
    <scope>NUCLEOTIDE SEQUENCE [LARGE SCALE GENOMIC DNA]</scope>
    <source>
        <strain evidence="10">CBS 11717</strain>
    </source>
</reference>
<keyword evidence="6" id="KW-0496">Mitochondrion</keyword>
<dbReference type="STRING" id="1230905.A0A1G4JA83"/>
<comment type="function">
    <text evidence="7">Mitochondrial ribosome (mitoribosome) assembly factor. Binds at the interface of the head and body domains of the mitochondrial small ribosomal subunit (mt-SSU), occluding the mRNA channel and preventing compaction of the head domain towards the body. Probable inactive methyltransferase: retains the characteristic folding and ability to bind S-adenosyl-L-methionine, but it probably lost its methyltransferase activity.</text>
</comment>
<keyword evidence="2" id="KW-0479">Metal-binding</keyword>
<keyword evidence="4" id="KW-0408">Iron</keyword>
<accession>A0A1G4JA83</accession>
<protein>
    <submittedName>
        <fullName evidence="10">LAMI_0D03114g1_1</fullName>
    </submittedName>
</protein>
<evidence type="ECO:0000256" key="8">
    <source>
        <dbReference type="SAM" id="Coils"/>
    </source>
</evidence>
<keyword evidence="11" id="KW-1185">Reference proteome</keyword>
<keyword evidence="5" id="KW-0411">Iron-sulfur</keyword>
<proteinExistence type="predicted"/>
<dbReference type="Pfam" id="PF09243">
    <property type="entry name" value="Rsm22"/>
    <property type="match status" value="2"/>
</dbReference>
<dbReference type="InterPro" id="IPR016522">
    <property type="entry name" value="RSM22_mit_bud"/>
</dbReference>
<dbReference type="GO" id="GO:0046872">
    <property type="term" value="F:metal ion binding"/>
    <property type="evidence" value="ECO:0007669"/>
    <property type="project" value="UniProtKB-KW"/>
</dbReference>
<evidence type="ECO:0000256" key="4">
    <source>
        <dbReference type="ARBA" id="ARBA00023004"/>
    </source>
</evidence>